<dbReference type="Pfam" id="PF04367">
    <property type="entry name" value="DUF502"/>
    <property type="match status" value="1"/>
</dbReference>
<dbReference type="InterPro" id="IPR007462">
    <property type="entry name" value="COV1-like"/>
</dbReference>
<sequence>MSHPEGKPPSLMARLRRYIVAGILVLVPVGVTIFALRFLVNLLDRSLTLLPDRIQPEQLFGFQIPGLGIVLSLAVLILTGMLAANFFGRKLVEIGERILDRIPVVRSIYYGSKQIAETMFSGQSDAFRKPVLIPYPHENSWALAFVTNSDLGEIQHRTGQDVVGVYVPTTPNPTSGFNLMIPRKDVIELDMSVDEALRMIISLGVVVPVWNPDGKKVAKAVEAQGKKLPGKD</sequence>
<dbReference type="PANTHER" id="PTHR31876">
    <property type="entry name" value="COV-LIKE PROTEIN 1"/>
    <property type="match status" value="1"/>
</dbReference>
<proteinExistence type="predicted"/>
<organism evidence="2 3">
    <name type="scientific">Natronospira bacteriovora</name>
    <dbReference type="NCBI Taxonomy" id="3069753"/>
    <lineage>
        <taxon>Bacteria</taxon>
        <taxon>Pseudomonadati</taxon>
        <taxon>Pseudomonadota</taxon>
        <taxon>Gammaproteobacteria</taxon>
        <taxon>Natronospirales</taxon>
        <taxon>Natronospiraceae</taxon>
        <taxon>Natronospira</taxon>
    </lineage>
</organism>
<keyword evidence="1" id="KW-1133">Transmembrane helix</keyword>
<reference evidence="2 3" key="1">
    <citation type="submission" date="2023-08" db="EMBL/GenBank/DDBJ databases">
        <title>Whole-genome sequencing of halo(alkali)philic microorganisms from hypersaline lakes.</title>
        <authorList>
            <person name="Sorokin D.Y."/>
            <person name="Abbas B."/>
            <person name="Merkel A.Y."/>
        </authorList>
    </citation>
    <scope>NUCLEOTIDE SEQUENCE [LARGE SCALE GENOMIC DNA]</scope>
    <source>
        <strain evidence="2 3">AB-CW4</strain>
    </source>
</reference>
<gene>
    <name evidence="2" type="ORF">RBH19_11110</name>
</gene>
<name>A0ABU0W8R9_9GAMM</name>
<protein>
    <submittedName>
        <fullName evidence="2">DUF502 domain-containing protein</fullName>
    </submittedName>
</protein>
<dbReference type="PANTHER" id="PTHR31876:SF26">
    <property type="entry name" value="PROTEIN LIKE COV 2"/>
    <property type="match status" value="1"/>
</dbReference>
<dbReference type="Proteomes" id="UP001239019">
    <property type="component" value="Unassembled WGS sequence"/>
</dbReference>
<feature type="transmembrane region" description="Helical" evidence="1">
    <location>
        <begin position="60"/>
        <end position="87"/>
    </location>
</feature>
<keyword evidence="3" id="KW-1185">Reference proteome</keyword>
<evidence type="ECO:0000313" key="2">
    <source>
        <dbReference type="EMBL" id="MDQ2070429.1"/>
    </source>
</evidence>
<accession>A0ABU0W8R9</accession>
<comment type="caution">
    <text evidence="2">The sequence shown here is derived from an EMBL/GenBank/DDBJ whole genome shotgun (WGS) entry which is preliminary data.</text>
</comment>
<feature type="transmembrane region" description="Helical" evidence="1">
    <location>
        <begin position="18"/>
        <end position="40"/>
    </location>
</feature>
<dbReference type="RefSeq" id="WP_306728929.1">
    <property type="nucleotide sequence ID" value="NZ_JAVDDT010000007.1"/>
</dbReference>
<keyword evidence="1" id="KW-0472">Membrane</keyword>
<keyword evidence="1" id="KW-0812">Transmembrane</keyword>
<dbReference type="EMBL" id="JAVDDT010000007">
    <property type="protein sequence ID" value="MDQ2070429.1"/>
    <property type="molecule type" value="Genomic_DNA"/>
</dbReference>
<evidence type="ECO:0000256" key="1">
    <source>
        <dbReference type="SAM" id="Phobius"/>
    </source>
</evidence>
<evidence type="ECO:0000313" key="3">
    <source>
        <dbReference type="Proteomes" id="UP001239019"/>
    </source>
</evidence>